<evidence type="ECO:0000313" key="4">
    <source>
        <dbReference type="Proteomes" id="UP001516351"/>
    </source>
</evidence>
<dbReference type="Gene3D" id="3.40.50.2000">
    <property type="entry name" value="Glycogen Phosphorylase B"/>
    <property type="match status" value="2"/>
</dbReference>
<dbReference type="PANTHER" id="PTHR12526">
    <property type="entry name" value="GLYCOSYLTRANSFERASE"/>
    <property type="match status" value="1"/>
</dbReference>
<dbReference type="InterPro" id="IPR028098">
    <property type="entry name" value="Glyco_trans_4-like_N"/>
</dbReference>
<reference evidence="3 4" key="1">
    <citation type="submission" date="2020-06" db="EMBL/GenBank/DDBJ databases">
        <title>Synonyms of Asaia species.</title>
        <authorList>
            <person name="Sombolestani A."/>
        </authorList>
    </citation>
    <scope>NUCLEOTIDE SEQUENCE [LARGE SCALE GENOMIC DNA]</scope>
    <source>
        <strain evidence="3 4">LMG 27047</strain>
    </source>
</reference>
<protein>
    <submittedName>
        <fullName evidence="3">Glycosyltransferase family 4 protein</fullName>
    </submittedName>
</protein>
<keyword evidence="4" id="KW-1185">Reference proteome</keyword>
<dbReference type="Pfam" id="PF13579">
    <property type="entry name" value="Glyco_trans_4_4"/>
    <property type="match status" value="1"/>
</dbReference>
<dbReference type="EMBL" id="JABXXV010000001">
    <property type="protein sequence ID" value="NVN45389.1"/>
    <property type="molecule type" value="Genomic_DNA"/>
</dbReference>
<evidence type="ECO:0000259" key="2">
    <source>
        <dbReference type="Pfam" id="PF13579"/>
    </source>
</evidence>
<dbReference type="Proteomes" id="UP001516351">
    <property type="component" value="Unassembled WGS sequence"/>
</dbReference>
<proteinExistence type="predicted"/>
<dbReference type="RefSeq" id="WP_267310869.1">
    <property type="nucleotide sequence ID" value="NZ_JABXXV010000001.1"/>
</dbReference>
<dbReference type="Pfam" id="PF00534">
    <property type="entry name" value="Glycos_transf_1"/>
    <property type="match status" value="1"/>
</dbReference>
<feature type="domain" description="Glycosyltransferase subfamily 4-like N-terminal" evidence="2">
    <location>
        <begin position="32"/>
        <end position="177"/>
    </location>
</feature>
<accession>A0ABX2P1E8</accession>
<sequence>MIWRRKRPPSRAGGEGSKRILEIANVDFAMKQFLHPLMQALRDAGHHVEGGCADGPHLATLREDGFVVHALPMARSYSPIAQFRALRALIRLIRRMQPDLVHGHMPISGLLARVAAWWCGVPCIAYTCHGFLFNQPGSLKRRALSFVLEWAAGQITDRYMTVSHAEARDARRLYIHRGAQGIGNGRDPARYKPDAQARAEIRQALGLGDDQVVIIAVSRIVRHKGYPELLRAMESVPDAVLVIVGERLPSDHGDMMEQEFARATEILGSRLRLLGYRDDTQRVLAAADIFTLPSHFEGLPMSVIEAMLTGLPVVATDIRGPAEQIVPGESGLLVPPGLAAPLAEALTELVRNPSRRHAMGEAARARAVALYDQKRVLERVVAILS</sequence>
<name>A0ABX2P1E8_9PROT</name>
<dbReference type="PANTHER" id="PTHR12526:SF636">
    <property type="entry name" value="BLL3647 PROTEIN"/>
    <property type="match status" value="1"/>
</dbReference>
<organism evidence="3 4">
    <name type="scientific">Asaia spathodeae</name>
    <dbReference type="NCBI Taxonomy" id="657016"/>
    <lineage>
        <taxon>Bacteria</taxon>
        <taxon>Pseudomonadati</taxon>
        <taxon>Pseudomonadota</taxon>
        <taxon>Alphaproteobacteria</taxon>
        <taxon>Acetobacterales</taxon>
        <taxon>Acetobacteraceae</taxon>
        <taxon>Asaia</taxon>
    </lineage>
</organism>
<comment type="caution">
    <text evidence="3">The sequence shown here is derived from an EMBL/GenBank/DDBJ whole genome shotgun (WGS) entry which is preliminary data.</text>
</comment>
<feature type="domain" description="Glycosyl transferase family 1" evidence="1">
    <location>
        <begin position="198"/>
        <end position="365"/>
    </location>
</feature>
<evidence type="ECO:0000313" key="3">
    <source>
        <dbReference type="EMBL" id="NVN45389.1"/>
    </source>
</evidence>
<gene>
    <name evidence="3" type="ORF">HW542_01030</name>
</gene>
<dbReference type="SUPFAM" id="SSF53756">
    <property type="entry name" value="UDP-Glycosyltransferase/glycogen phosphorylase"/>
    <property type="match status" value="1"/>
</dbReference>
<dbReference type="InterPro" id="IPR001296">
    <property type="entry name" value="Glyco_trans_1"/>
</dbReference>
<dbReference type="CDD" id="cd03808">
    <property type="entry name" value="GT4_CapM-like"/>
    <property type="match status" value="1"/>
</dbReference>
<evidence type="ECO:0000259" key="1">
    <source>
        <dbReference type="Pfam" id="PF00534"/>
    </source>
</evidence>